<keyword evidence="4" id="KW-1185">Reference proteome</keyword>
<dbReference type="InterPro" id="IPR050471">
    <property type="entry name" value="AB_hydrolase"/>
</dbReference>
<feature type="region of interest" description="Disordered" evidence="1">
    <location>
        <begin position="181"/>
        <end position="200"/>
    </location>
</feature>
<evidence type="ECO:0000259" key="2">
    <source>
        <dbReference type="Pfam" id="PF00561"/>
    </source>
</evidence>
<dbReference type="InterPro" id="IPR000073">
    <property type="entry name" value="AB_hydrolase_1"/>
</dbReference>
<organism evidence="3 4">
    <name type="scientific">Kineococcus halophytocola</name>
    <dbReference type="NCBI Taxonomy" id="3234027"/>
    <lineage>
        <taxon>Bacteria</taxon>
        <taxon>Bacillati</taxon>
        <taxon>Actinomycetota</taxon>
        <taxon>Actinomycetes</taxon>
        <taxon>Kineosporiales</taxon>
        <taxon>Kineosporiaceae</taxon>
        <taxon>Kineococcus</taxon>
    </lineage>
</organism>
<sequence>MPPGARDRVLVPVDPLGADGAVQVAADVTGTGPTVLLLAGQSLGPETATGTAADLAGAFRVVVVHTRGTGGSTGGPGPGGWTTATFAADAVAVLDALGVARAHVHGFSMGGRVAQVLAARFPDRVDRLVLGASGPGGAHEVRCEADVARTLRHAASPAGRQGLADLFFTPGWSARHPGTAARFAPTGSPSVRRAHHGASTGHDGWDLLPRIAARTLVVHGGDDRLTPPANGRLLAGRVPGAELVVLDGARHGYPAQFRARTAELLRAFLG</sequence>
<dbReference type="PANTHER" id="PTHR43433">
    <property type="entry name" value="HYDROLASE, ALPHA/BETA FOLD FAMILY PROTEIN"/>
    <property type="match status" value="1"/>
</dbReference>
<dbReference type="Pfam" id="PF00561">
    <property type="entry name" value="Abhydrolase_1"/>
    <property type="match status" value="1"/>
</dbReference>
<proteinExistence type="predicted"/>
<name>A0ABV4H3Z9_9ACTN</name>
<dbReference type="RefSeq" id="WP_370442025.1">
    <property type="nucleotide sequence ID" value="NZ_JBGFTU010000015.1"/>
</dbReference>
<dbReference type="EMBL" id="JBGFTU010000015">
    <property type="protein sequence ID" value="MEZ0165799.1"/>
    <property type="molecule type" value="Genomic_DNA"/>
</dbReference>
<keyword evidence="3" id="KW-0378">Hydrolase</keyword>
<dbReference type="Gene3D" id="3.40.50.1820">
    <property type="entry name" value="alpha/beta hydrolase"/>
    <property type="match status" value="1"/>
</dbReference>
<evidence type="ECO:0000313" key="4">
    <source>
        <dbReference type="Proteomes" id="UP001565927"/>
    </source>
</evidence>
<accession>A0ABV4H3Z9</accession>
<protein>
    <submittedName>
        <fullName evidence="3">Alpha/beta fold hydrolase</fullName>
    </submittedName>
</protein>
<gene>
    <name evidence="3" type="ORF">AB2L27_13660</name>
</gene>
<dbReference type="PANTHER" id="PTHR43433:SF5">
    <property type="entry name" value="AB HYDROLASE-1 DOMAIN-CONTAINING PROTEIN"/>
    <property type="match status" value="1"/>
</dbReference>
<dbReference type="Proteomes" id="UP001565927">
    <property type="component" value="Unassembled WGS sequence"/>
</dbReference>
<feature type="domain" description="AB hydrolase-1" evidence="2">
    <location>
        <begin position="51"/>
        <end position="251"/>
    </location>
</feature>
<dbReference type="SUPFAM" id="SSF53474">
    <property type="entry name" value="alpha/beta-Hydrolases"/>
    <property type="match status" value="1"/>
</dbReference>
<dbReference type="InterPro" id="IPR029058">
    <property type="entry name" value="AB_hydrolase_fold"/>
</dbReference>
<comment type="caution">
    <text evidence="3">The sequence shown here is derived from an EMBL/GenBank/DDBJ whole genome shotgun (WGS) entry which is preliminary data.</text>
</comment>
<evidence type="ECO:0000313" key="3">
    <source>
        <dbReference type="EMBL" id="MEZ0165799.1"/>
    </source>
</evidence>
<dbReference type="GO" id="GO:0016787">
    <property type="term" value="F:hydrolase activity"/>
    <property type="evidence" value="ECO:0007669"/>
    <property type="project" value="UniProtKB-KW"/>
</dbReference>
<evidence type="ECO:0000256" key="1">
    <source>
        <dbReference type="SAM" id="MobiDB-lite"/>
    </source>
</evidence>
<reference evidence="3 4" key="1">
    <citation type="submission" date="2024-07" db="EMBL/GenBank/DDBJ databases">
        <authorList>
            <person name="Thanompreechachai J."/>
            <person name="Duangmal K."/>
        </authorList>
    </citation>
    <scope>NUCLEOTIDE SEQUENCE [LARGE SCALE GENOMIC DNA]</scope>
    <source>
        <strain evidence="3 4">LSe6-4</strain>
    </source>
</reference>
<dbReference type="PRINTS" id="PR00111">
    <property type="entry name" value="ABHYDROLASE"/>
</dbReference>